<dbReference type="SUPFAM" id="SSF51261">
    <property type="entry name" value="Duplicated hybrid motif"/>
    <property type="match status" value="1"/>
</dbReference>
<feature type="domain" description="M23ase beta-sheet core" evidence="5">
    <location>
        <begin position="346"/>
        <end position="444"/>
    </location>
</feature>
<gene>
    <name evidence="6" type="ORF">HJ588_08010</name>
</gene>
<feature type="coiled-coil region" evidence="2">
    <location>
        <begin position="85"/>
        <end position="138"/>
    </location>
</feature>
<dbReference type="Gene3D" id="2.70.70.10">
    <property type="entry name" value="Glucose Permease (Domain IIA)"/>
    <property type="match status" value="1"/>
</dbReference>
<sequence>MSFARNTIRRRVVGTATGAVLVALLATAGQGAQASPDPKKPQQSSVDKQKSTVDKKISDTQANLDDTSAKLINANNALTATNAKVKTAQTNLTNANTNLTNAQNHLSDMRAQLAIAQADETKNQKDLATNTKQQAKSKVLVGGIARQSYMSGGLGNWELTLNVLSGTGDATSQLSLADVVMRQQSGVLTRLASEQAAGTAADDRLSATRRRISTLTVQASNAETNAKTAQTNATNARNALLTLQKTQRTQRDNLQKQKTAELADLKSQQAESARLAGVIRARNIAAAKAAKRPPQTATQPAKPPAQAAAAGKSSGGGVLAAPMPLGAVVSGFGWRVNPVLGVRLLHEGDDFPYACGTPVYAAGNGTVVQASYDSVGGNHVLIDHGYLGGTNLASYYAHFQSAAVVSAGQKVSRGQLIGYSGTTGRSTGCHMHFGVLANGAYVNPAPWIS</sequence>
<name>A0A849AH79_9MICO</name>
<proteinExistence type="predicted"/>
<protein>
    <submittedName>
        <fullName evidence="6">Peptidoglycan DD-metalloendopeptidase family protein</fullName>
    </submittedName>
</protein>
<evidence type="ECO:0000256" key="3">
    <source>
        <dbReference type="SAM" id="MobiDB-lite"/>
    </source>
</evidence>
<reference evidence="6 7" key="1">
    <citation type="submission" date="2020-05" db="EMBL/GenBank/DDBJ databases">
        <title>Flexivirga sp. ID2601S isolated from air conditioner.</title>
        <authorList>
            <person name="Kim D.H."/>
        </authorList>
    </citation>
    <scope>NUCLEOTIDE SEQUENCE [LARGE SCALE GENOMIC DNA]</scope>
    <source>
        <strain evidence="6 7">ID2601S</strain>
    </source>
</reference>
<keyword evidence="7" id="KW-1185">Reference proteome</keyword>
<feature type="chain" id="PRO_5032315857" evidence="4">
    <location>
        <begin position="35"/>
        <end position="449"/>
    </location>
</feature>
<evidence type="ECO:0000313" key="6">
    <source>
        <dbReference type="EMBL" id="NNG39217.1"/>
    </source>
</evidence>
<feature type="compositionally biased region" description="Low complexity" evidence="3">
    <location>
        <begin position="288"/>
        <end position="312"/>
    </location>
</feature>
<dbReference type="Proteomes" id="UP000557772">
    <property type="component" value="Unassembled WGS sequence"/>
</dbReference>
<feature type="compositionally biased region" description="Basic and acidic residues" evidence="3">
    <location>
        <begin position="47"/>
        <end position="58"/>
    </location>
</feature>
<feature type="region of interest" description="Disordered" evidence="3">
    <location>
        <begin position="30"/>
        <end position="60"/>
    </location>
</feature>
<evidence type="ECO:0000313" key="7">
    <source>
        <dbReference type="Proteomes" id="UP000557772"/>
    </source>
</evidence>
<dbReference type="Gene3D" id="6.10.250.3150">
    <property type="match status" value="1"/>
</dbReference>
<organism evidence="6 7">
    <name type="scientific">Flexivirga aerilata</name>
    <dbReference type="NCBI Taxonomy" id="1656889"/>
    <lineage>
        <taxon>Bacteria</taxon>
        <taxon>Bacillati</taxon>
        <taxon>Actinomycetota</taxon>
        <taxon>Actinomycetes</taxon>
        <taxon>Micrococcales</taxon>
        <taxon>Dermacoccaceae</taxon>
        <taxon>Flexivirga</taxon>
    </lineage>
</organism>
<accession>A0A849AH79</accession>
<comment type="caution">
    <text evidence="6">The sequence shown here is derived from an EMBL/GenBank/DDBJ whole genome shotgun (WGS) entry which is preliminary data.</text>
</comment>
<evidence type="ECO:0000256" key="2">
    <source>
        <dbReference type="SAM" id="Coils"/>
    </source>
</evidence>
<dbReference type="Pfam" id="PF01551">
    <property type="entry name" value="Peptidase_M23"/>
    <property type="match status" value="1"/>
</dbReference>
<dbReference type="GO" id="GO:0004222">
    <property type="term" value="F:metalloendopeptidase activity"/>
    <property type="evidence" value="ECO:0007669"/>
    <property type="project" value="TreeGrafter"/>
</dbReference>
<dbReference type="PANTHER" id="PTHR21666">
    <property type="entry name" value="PEPTIDASE-RELATED"/>
    <property type="match status" value="1"/>
</dbReference>
<evidence type="ECO:0000256" key="1">
    <source>
        <dbReference type="ARBA" id="ARBA00022729"/>
    </source>
</evidence>
<dbReference type="InterPro" id="IPR016047">
    <property type="entry name" value="M23ase_b-sheet_dom"/>
</dbReference>
<dbReference type="RefSeq" id="WP_171153776.1">
    <property type="nucleotide sequence ID" value="NZ_JABENB010000001.1"/>
</dbReference>
<evidence type="ECO:0000256" key="4">
    <source>
        <dbReference type="SAM" id="SignalP"/>
    </source>
</evidence>
<feature type="signal peptide" evidence="4">
    <location>
        <begin position="1"/>
        <end position="34"/>
    </location>
</feature>
<dbReference type="PANTHER" id="PTHR21666:SF289">
    <property type="entry name" value="L-ALA--D-GLU ENDOPEPTIDASE"/>
    <property type="match status" value="1"/>
</dbReference>
<keyword evidence="1 4" id="KW-0732">Signal</keyword>
<feature type="coiled-coil region" evidence="2">
    <location>
        <begin position="219"/>
        <end position="271"/>
    </location>
</feature>
<dbReference type="AlphaFoldDB" id="A0A849AH79"/>
<evidence type="ECO:0000259" key="5">
    <source>
        <dbReference type="Pfam" id="PF01551"/>
    </source>
</evidence>
<feature type="region of interest" description="Disordered" evidence="3">
    <location>
        <begin position="288"/>
        <end position="313"/>
    </location>
</feature>
<dbReference type="InterPro" id="IPR050570">
    <property type="entry name" value="Cell_wall_metabolism_enzyme"/>
</dbReference>
<keyword evidence="2" id="KW-0175">Coiled coil</keyword>
<dbReference type="CDD" id="cd12797">
    <property type="entry name" value="M23_peptidase"/>
    <property type="match status" value="1"/>
</dbReference>
<dbReference type="EMBL" id="JABENB010000001">
    <property type="protein sequence ID" value="NNG39217.1"/>
    <property type="molecule type" value="Genomic_DNA"/>
</dbReference>
<dbReference type="PROSITE" id="PS51318">
    <property type="entry name" value="TAT"/>
    <property type="match status" value="1"/>
</dbReference>
<dbReference type="InterPro" id="IPR006311">
    <property type="entry name" value="TAT_signal"/>
</dbReference>
<dbReference type="InterPro" id="IPR011055">
    <property type="entry name" value="Dup_hybrid_motif"/>
</dbReference>